<sequence>MGTRDIGEPNLVVAIAYGYGGLVQLLAGMWEMAVGNTFGATALSSYGGFWISFAIILTPGGFNIISTLESESPAPFLNSFGLYLMGWFIFTFLLLICTLRSTVAFFLLFFTLDIAFLLLGIGYLEYDANGPQEGCIKAGGVFGILAAFLAWYNALAGIADNTNSFFVIPVAHFPWSEKGRERRNKVDNSAARDAAHTA</sequence>
<feature type="transmembrane region" description="Helical" evidence="6">
    <location>
        <begin position="136"/>
        <end position="155"/>
    </location>
</feature>
<evidence type="ECO:0000256" key="5">
    <source>
        <dbReference type="ARBA" id="ARBA00023136"/>
    </source>
</evidence>
<dbReference type="OrthoDB" id="3648309at2759"/>
<comment type="similarity">
    <text evidence="2">Belongs to the acetate uptake transporter (AceTr) (TC 2.A.96) family.</text>
</comment>
<reference evidence="8" key="1">
    <citation type="journal article" date="2020" name="Stud. Mycol.">
        <title>101 Dothideomycetes genomes: A test case for predicting lifestyles and emergence of pathogens.</title>
        <authorList>
            <person name="Haridas S."/>
            <person name="Albert R."/>
            <person name="Binder M."/>
            <person name="Bloem J."/>
            <person name="LaButti K."/>
            <person name="Salamov A."/>
            <person name="Andreopoulos B."/>
            <person name="Baker S."/>
            <person name="Barry K."/>
            <person name="Bills G."/>
            <person name="Bluhm B."/>
            <person name="Cannon C."/>
            <person name="Castanera R."/>
            <person name="Culley D."/>
            <person name="Daum C."/>
            <person name="Ezra D."/>
            <person name="Gonzalez J."/>
            <person name="Henrissat B."/>
            <person name="Kuo A."/>
            <person name="Liang C."/>
            <person name="Lipzen A."/>
            <person name="Lutzoni F."/>
            <person name="Magnuson J."/>
            <person name="Mondo S."/>
            <person name="Nolan M."/>
            <person name="Ohm R."/>
            <person name="Pangilinan J."/>
            <person name="Park H.-J."/>
            <person name="Ramirez L."/>
            <person name="Alfaro M."/>
            <person name="Sun H."/>
            <person name="Tritt A."/>
            <person name="Yoshinaga Y."/>
            <person name="Zwiers L.-H."/>
            <person name="Turgeon B."/>
            <person name="Goodwin S."/>
            <person name="Spatafora J."/>
            <person name="Crous P."/>
            <person name="Grigoriev I."/>
        </authorList>
    </citation>
    <scope>NUCLEOTIDE SEQUENCE [LARGE SCALE GENOMIC DNA]</scope>
    <source>
        <strain evidence="8">CBS 304.66</strain>
    </source>
</reference>
<feature type="transmembrane region" description="Helical" evidence="6">
    <location>
        <begin position="12"/>
        <end position="34"/>
    </location>
</feature>
<name>A0A9P4K1I2_9PLEO</name>
<gene>
    <name evidence="7" type="ORF">CC78DRAFT_536421</name>
</gene>
<feature type="transmembrane region" description="Helical" evidence="6">
    <location>
        <begin position="77"/>
        <end position="96"/>
    </location>
</feature>
<evidence type="ECO:0000256" key="1">
    <source>
        <dbReference type="ARBA" id="ARBA00004141"/>
    </source>
</evidence>
<evidence type="ECO:0000256" key="4">
    <source>
        <dbReference type="ARBA" id="ARBA00022989"/>
    </source>
</evidence>
<accession>A0A9P4K1I2</accession>
<feature type="transmembrane region" description="Helical" evidence="6">
    <location>
        <begin position="103"/>
        <end position="124"/>
    </location>
</feature>
<dbReference type="Pfam" id="PF01184">
    <property type="entry name" value="Gpr1_Fun34_YaaH"/>
    <property type="match status" value="1"/>
</dbReference>
<dbReference type="InterPro" id="IPR000791">
    <property type="entry name" value="Gpr1/Fun34/SatP-like"/>
</dbReference>
<keyword evidence="4 6" id="KW-1133">Transmembrane helix</keyword>
<dbReference type="AlphaFoldDB" id="A0A9P4K1I2"/>
<dbReference type="PANTHER" id="PTHR31123:SF1">
    <property type="entry name" value="ACCUMULATION OF DYADS PROTEIN 2-RELATED"/>
    <property type="match status" value="1"/>
</dbReference>
<evidence type="ECO:0000313" key="8">
    <source>
        <dbReference type="Proteomes" id="UP000800093"/>
    </source>
</evidence>
<protein>
    <recommendedName>
        <fullName evidence="9">Acetate permease A</fullName>
    </recommendedName>
</protein>
<keyword evidence="3 6" id="KW-0812">Transmembrane</keyword>
<comment type="subcellular location">
    <subcellularLocation>
        <location evidence="1">Membrane</location>
        <topology evidence="1">Multi-pass membrane protein</topology>
    </subcellularLocation>
</comment>
<evidence type="ECO:0000256" key="3">
    <source>
        <dbReference type="ARBA" id="ARBA00022692"/>
    </source>
</evidence>
<evidence type="ECO:0000256" key="6">
    <source>
        <dbReference type="SAM" id="Phobius"/>
    </source>
</evidence>
<dbReference type="EMBL" id="ML986681">
    <property type="protein sequence ID" value="KAF2260438.1"/>
    <property type="molecule type" value="Genomic_DNA"/>
</dbReference>
<dbReference type="PANTHER" id="PTHR31123">
    <property type="entry name" value="ACCUMULATION OF DYADS PROTEIN 2-RELATED"/>
    <property type="match status" value="1"/>
</dbReference>
<comment type="caution">
    <text evidence="7">The sequence shown here is derived from an EMBL/GenBank/DDBJ whole genome shotgun (WGS) entry which is preliminary data.</text>
</comment>
<evidence type="ECO:0000313" key="7">
    <source>
        <dbReference type="EMBL" id="KAF2260438.1"/>
    </source>
</evidence>
<dbReference type="Proteomes" id="UP000800093">
    <property type="component" value="Unassembled WGS sequence"/>
</dbReference>
<evidence type="ECO:0008006" key="9">
    <source>
        <dbReference type="Google" id="ProtNLM"/>
    </source>
</evidence>
<dbReference type="InterPro" id="IPR051633">
    <property type="entry name" value="AceTr"/>
</dbReference>
<dbReference type="GO" id="GO:0015123">
    <property type="term" value="F:acetate transmembrane transporter activity"/>
    <property type="evidence" value="ECO:0007669"/>
    <property type="project" value="TreeGrafter"/>
</dbReference>
<proteinExistence type="inferred from homology"/>
<keyword evidence="5 6" id="KW-0472">Membrane</keyword>
<dbReference type="NCBIfam" id="NF038013">
    <property type="entry name" value="AceTr_1"/>
    <property type="match status" value="1"/>
</dbReference>
<organism evidence="7 8">
    <name type="scientific">Lojkania enalia</name>
    <dbReference type="NCBI Taxonomy" id="147567"/>
    <lineage>
        <taxon>Eukaryota</taxon>
        <taxon>Fungi</taxon>
        <taxon>Dikarya</taxon>
        <taxon>Ascomycota</taxon>
        <taxon>Pezizomycotina</taxon>
        <taxon>Dothideomycetes</taxon>
        <taxon>Pleosporomycetidae</taxon>
        <taxon>Pleosporales</taxon>
        <taxon>Pleosporales incertae sedis</taxon>
        <taxon>Lojkania</taxon>
    </lineage>
</organism>
<keyword evidence="8" id="KW-1185">Reference proteome</keyword>
<dbReference type="GO" id="GO:0005886">
    <property type="term" value="C:plasma membrane"/>
    <property type="evidence" value="ECO:0007669"/>
    <property type="project" value="TreeGrafter"/>
</dbReference>
<feature type="transmembrane region" description="Helical" evidence="6">
    <location>
        <begin position="46"/>
        <end position="65"/>
    </location>
</feature>
<evidence type="ECO:0000256" key="2">
    <source>
        <dbReference type="ARBA" id="ARBA00005587"/>
    </source>
</evidence>